<keyword evidence="4" id="KW-0479">Metal-binding</keyword>
<evidence type="ECO:0000256" key="6">
    <source>
        <dbReference type="ARBA" id="ARBA00022842"/>
    </source>
</evidence>
<dbReference type="RefSeq" id="WP_012668962.1">
    <property type="nucleotide sequence ID" value="NZ_CP023567.1"/>
</dbReference>
<accession>A0ABY5X5Y4</accession>
<dbReference type="Pfam" id="PF01850">
    <property type="entry name" value="PIN"/>
    <property type="match status" value="1"/>
</dbReference>
<evidence type="ECO:0000256" key="1">
    <source>
        <dbReference type="ARBA" id="ARBA00001946"/>
    </source>
</evidence>
<keyword evidence="5" id="KW-0378">Hydrolase</keyword>
<comment type="cofactor">
    <cofactor evidence="1">
        <name>Mg(2+)</name>
        <dbReference type="ChEBI" id="CHEBI:18420"/>
    </cofactor>
</comment>
<keyword evidence="10" id="KW-1185">Reference proteome</keyword>
<protein>
    <submittedName>
        <fullName evidence="9">Type II toxin-antitoxin system VapC family toxin</fullName>
    </submittedName>
</protein>
<dbReference type="EMBL" id="CP103445">
    <property type="protein sequence ID" value="UWS32607.1"/>
    <property type="molecule type" value="Genomic_DNA"/>
</dbReference>
<keyword evidence="2" id="KW-1277">Toxin-antitoxin system</keyword>
<dbReference type="SUPFAM" id="SSF88723">
    <property type="entry name" value="PIN domain-like"/>
    <property type="match status" value="1"/>
</dbReference>
<dbReference type="InterPro" id="IPR050556">
    <property type="entry name" value="Type_II_TA_system_RNase"/>
</dbReference>
<dbReference type="Gene3D" id="3.40.50.1010">
    <property type="entry name" value="5'-nuclease"/>
    <property type="match status" value="1"/>
</dbReference>
<evidence type="ECO:0000313" key="9">
    <source>
        <dbReference type="EMBL" id="UWS32607.1"/>
    </source>
</evidence>
<organism evidence="9 10">
    <name type="scientific">Erwinia pyrifoliae</name>
    <dbReference type="NCBI Taxonomy" id="79967"/>
    <lineage>
        <taxon>Bacteria</taxon>
        <taxon>Pseudomonadati</taxon>
        <taxon>Pseudomonadota</taxon>
        <taxon>Gammaproteobacteria</taxon>
        <taxon>Enterobacterales</taxon>
        <taxon>Erwiniaceae</taxon>
        <taxon>Erwinia</taxon>
    </lineage>
</organism>
<evidence type="ECO:0000256" key="7">
    <source>
        <dbReference type="ARBA" id="ARBA00038093"/>
    </source>
</evidence>
<comment type="similarity">
    <text evidence="7">Belongs to the PINc/VapC protein family.</text>
</comment>
<dbReference type="Proteomes" id="UP001058553">
    <property type="component" value="Chromosome"/>
</dbReference>
<name>A0ABY5X5Y4_ERWPY</name>
<reference evidence="9" key="1">
    <citation type="submission" date="2022-07" db="EMBL/GenBank/DDBJ databases">
        <title>Genetic diversity of Erwinia pyrifoliae.</title>
        <authorList>
            <person name="Park D.S."/>
            <person name="Ham H."/>
        </authorList>
    </citation>
    <scope>NUCLEOTIDE SEQUENCE</scope>
    <source>
        <strain evidence="9">CP201486</strain>
    </source>
</reference>
<dbReference type="GeneID" id="92236129"/>
<dbReference type="PANTHER" id="PTHR33653:SF1">
    <property type="entry name" value="RIBONUCLEASE VAPC2"/>
    <property type="match status" value="1"/>
</dbReference>
<proteinExistence type="inferred from homology"/>
<gene>
    <name evidence="9" type="ORF">NYP84_13345</name>
</gene>
<keyword evidence="3" id="KW-0540">Nuclease</keyword>
<evidence type="ECO:0000256" key="4">
    <source>
        <dbReference type="ARBA" id="ARBA00022723"/>
    </source>
</evidence>
<evidence type="ECO:0000256" key="3">
    <source>
        <dbReference type="ARBA" id="ARBA00022722"/>
    </source>
</evidence>
<evidence type="ECO:0000256" key="5">
    <source>
        <dbReference type="ARBA" id="ARBA00022801"/>
    </source>
</evidence>
<keyword evidence="6" id="KW-0460">Magnesium</keyword>
<dbReference type="InterPro" id="IPR002716">
    <property type="entry name" value="PIN_dom"/>
</dbReference>
<dbReference type="CDD" id="cd18746">
    <property type="entry name" value="PIN_VapC4-5_FitB-like"/>
    <property type="match status" value="1"/>
</dbReference>
<evidence type="ECO:0000256" key="2">
    <source>
        <dbReference type="ARBA" id="ARBA00022649"/>
    </source>
</evidence>
<dbReference type="PANTHER" id="PTHR33653">
    <property type="entry name" value="RIBONUCLEASE VAPC2"/>
    <property type="match status" value="1"/>
</dbReference>
<feature type="domain" description="PIN" evidence="8">
    <location>
        <begin position="3"/>
        <end position="124"/>
    </location>
</feature>
<sequence>MLYLLDTNVLAELRKVKSGRCAQQVIDWAESVSVSDTFISAISVLEIERGILLKEKSDSRQGKILRQWFEEYVLSEYQGRILSVDRQVARHCARLHVPDKRSLNDSLIAATAFINGMTVVTRNIADFTHMDIPLLNPWADV</sequence>
<evidence type="ECO:0000313" key="10">
    <source>
        <dbReference type="Proteomes" id="UP001058553"/>
    </source>
</evidence>
<dbReference type="InterPro" id="IPR029060">
    <property type="entry name" value="PIN-like_dom_sf"/>
</dbReference>
<evidence type="ECO:0000259" key="8">
    <source>
        <dbReference type="Pfam" id="PF01850"/>
    </source>
</evidence>